<evidence type="ECO:0000256" key="1">
    <source>
        <dbReference type="SAM" id="MobiDB-lite"/>
    </source>
</evidence>
<accession>A0A8S5QL16</accession>
<sequence>MLNLIHAAVRVFLDVLAVAFVLEHTRELHEKHREINDAPKQVAGVVDEPGEDDRGADARVPLDPVDEPHE</sequence>
<reference evidence="2" key="1">
    <citation type="journal article" date="2021" name="Proc. Natl. Acad. Sci. U.S.A.">
        <title>A Catalog of Tens of Thousands of Viruses from Human Metagenomes Reveals Hidden Associations with Chronic Diseases.</title>
        <authorList>
            <person name="Tisza M.J."/>
            <person name="Buck C.B."/>
        </authorList>
    </citation>
    <scope>NUCLEOTIDE SEQUENCE</scope>
    <source>
        <strain evidence="2">CtAvf12</strain>
    </source>
</reference>
<protein>
    <submittedName>
        <fullName evidence="2">Uncharacterized protein</fullName>
    </submittedName>
</protein>
<evidence type="ECO:0000313" key="2">
    <source>
        <dbReference type="EMBL" id="DAE19690.1"/>
    </source>
</evidence>
<organism evidence="2">
    <name type="scientific">Siphoviridae sp. ctAvf12</name>
    <dbReference type="NCBI Taxonomy" id="2826185"/>
    <lineage>
        <taxon>Viruses</taxon>
        <taxon>Duplodnaviria</taxon>
        <taxon>Heunggongvirae</taxon>
        <taxon>Uroviricota</taxon>
        <taxon>Caudoviricetes</taxon>
    </lineage>
</organism>
<name>A0A8S5QL16_9CAUD</name>
<proteinExistence type="predicted"/>
<dbReference type="EMBL" id="BK015682">
    <property type="protein sequence ID" value="DAE19690.1"/>
    <property type="molecule type" value="Genomic_DNA"/>
</dbReference>
<feature type="region of interest" description="Disordered" evidence="1">
    <location>
        <begin position="32"/>
        <end position="70"/>
    </location>
</feature>